<protein>
    <recommendedName>
        <fullName evidence="3">FAS1 domain-containing protein</fullName>
    </recommendedName>
</protein>
<dbReference type="STRING" id="477680.SAMN05421788_108121"/>
<dbReference type="SUPFAM" id="SSF82153">
    <property type="entry name" value="FAS1 domain"/>
    <property type="match status" value="1"/>
</dbReference>
<sequence length="234" mass="26279">MRITRLYSLLFACMVICCGTGCKKDAYKDDGGKAVAEVNMTTYDYLKSKPQFSSLIHLIDKAGLQEKLNSNITFFAVTNYGVDDWVSAKKQQRIIQLNDENITFTIDSIPVSYYKDSLLTYMFAGKITRDSLTTRGKIYNNLLGPVSADTTYLIKLHRFTDVYSNYLDYIEYVNFTLVIGSRDDLAADPDAIPESQKDISSDCQTSGIITTTGILHVLDGYHRLFFNGEPLSGN</sequence>
<dbReference type="KEGG" id="fln:FLA_1747"/>
<organism evidence="1 2">
    <name type="scientific">Filimonas lacunae</name>
    <dbReference type="NCBI Taxonomy" id="477680"/>
    <lineage>
        <taxon>Bacteria</taxon>
        <taxon>Pseudomonadati</taxon>
        <taxon>Bacteroidota</taxon>
        <taxon>Chitinophagia</taxon>
        <taxon>Chitinophagales</taxon>
        <taxon>Chitinophagaceae</taxon>
        <taxon>Filimonas</taxon>
    </lineage>
</organism>
<name>A0A173MDU4_9BACT</name>
<keyword evidence="2" id="KW-1185">Reference proteome</keyword>
<dbReference type="AlphaFoldDB" id="A0A173MDU4"/>
<dbReference type="RefSeq" id="WP_076381152.1">
    <property type="nucleotide sequence ID" value="NZ_AP017422.1"/>
</dbReference>
<evidence type="ECO:0000313" key="2">
    <source>
        <dbReference type="Proteomes" id="UP000186917"/>
    </source>
</evidence>
<proteinExistence type="predicted"/>
<dbReference type="Proteomes" id="UP000186917">
    <property type="component" value="Unassembled WGS sequence"/>
</dbReference>
<reference evidence="2" key="1">
    <citation type="submission" date="2017-01" db="EMBL/GenBank/DDBJ databases">
        <authorList>
            <person name="Varghese N."/>
            <person name="Submissions S."/>
        </authorList>
    </citation>
    <scope>NUCLEOTIDE SEQUENCE [LARGE SCALE GENOMIC DNA]</scope>
    <source>
        <strain evidence="2">DSM 21054</strain>
    </source>
</reference>
<dbReference type="EMBL" id="FTOR01000008">
    <property type="protein sequence ID" value="SIT28757.1"/>
    <property type="molecule type" value="Genomic_DNA"/>
</dbReference>
<gene>
    <name evidence="1" type="ORF">SAMN05421788_108121</name>
</gene>
<dbReference type="Gene3D" id="2.30.180.10">
    <property type="entry name" value="FAS1 domain"/>
    <property type="match status" value="1"/>
</dbReference>
<evidence type="ECO:0008006" key="3">
    <source>
        <dbReference type="Google" id="ProtNLM"/>
    </source>
</evidence>
<dbReference type="InterPro" id="IPR036378">
    <property type="entry name" value="FAS1_dom_sf"/>
</dbReference>
<dbReference type="OrthoDB" id="655802at2"/>
<accession>A0A173MDU4</accession>
<evidence type="ECO:0000313" key="1">
    <source>
        <dbReference type="EMBL" id="SIT28757.1"/>
    </source>
</evidence>